<name>A0A255G767_9ACTN</name>
<sequence length="569" mass="61539">MTIDVPTTELPTYIGDPPLFAALHLPADRQVRGGVLLCGSIAKEAADTTRGLRLLADRLARRGIAVLRFDYAGTQDSSGAPGSPTALSEWLDSIRTGYAWLRRLGVGELGLIGVRVGALLASQLTDELPDLAATVWFDPVGSGRRHLRAQGALFAMAMGATPAPEPGATHLLGLELHPDAAAGFAELSLGVPAAPLLVVRRDEKGDRRAREVGEQAEAVILDGSDELRNFANPRSFLVEIPERLIDRVVDWLAPRFGAERRSVTPVPETTATVTGPDGIPVQERIESIGPDRMFAIRSLPLRSDPTRAVLFFATADDTHHGPAGEWVWASRRIAAAGGQALRFDRVGTGESGPVEAGELTPLYSDAARAQALAAARHLEVAGRDLLSVGVCSGSWYAASVARDLRLGKVVLVNAVAWSWVRKRSVYGSVRPEDLGVPRNTPTWQRSPRGRIKALLQRHLPYPLWRLLGQRGITQVPEVLLRPLARAEVDTVALLIDADRDWFRSQRGPEGMTRLRRRYGSRVPQIKELPGDHSAFHPAARAPISAELVAWVRAAARPADLDPTRAADAS</sequence>
<dbReference type="Gene3D" id="3.40.50.1820">
    <property type="entry name" value="alpha/beta hydrolase"/>
    <property type="match status" value="2"/>
</dbReference>
<dbReference type="PANTHER" id="PTHR43265:SF1">
    <property type="entry name" value="ESTERASE ESTD"/>
    <property type="match status" value="1"/>
</dbReference>
<dbReference type="EMBL" id="NMVO01000018">
    <property type="protein sequence ID" value="OYO08694.1"/>
    <property type="molecule type" value="Genomic_DNA"/>
</dbReference>
<dbReference type="AlphaFoldDB" id="A0A255G767"/>
<dbReference type="InterPro" id="IPR029058">
    <property type="entry name" value="AB_hydrolase_fold"/>
</dbReference>
<dbReference type="PANTHER" id="PTHR43265">
    <property type="entry name" value="ESTERASE ESTD"/>
    <property type="match status" value="1"/>
</dbReference>
<dbReference type="InterPro" id="IPR053145">
    <property type="entry name" value="AB_hydrolase_Est10"/>
</dbReference>
<reference evidence="1 2" key="1">
    <citation type="submission" date="2017-07" db="EMBL/GenBank/DDBJ databases">
        <title>Draft whole genome sequences of clinical Proprionibacteriaceae strains.</title>
        <authorList>
            <person name="Bernier A.-M."/>
            <person name="Bernard K."/>
            <person name="Domingo M.-C."/>
        </authorList>
    </citation>
    <scope>NUCLEOTIDE SEQUENCE [LARGE SCALE GENOMIC DNA]</scope>
    <source>
        <strain evidence="1 2">NML 030167</strain>
    </source>
</reference>
<evidence type="ECO:0000313" key="1">
    <source>
        <dbReference type="EMBL" id="OYO08694.1"/>
    </source>
</evidence>
<comment type="caution">
    <text evidence="1">The sequence shown here is derived from an EMBL/GenBank/DDBJ whole genome shotgun (WGS) entry which is preliminary data.</text>
</comment>
<evidence type="ECO:0000313" key="2">
    <source>
        <dbReference type="Proteomes" id="UP000215896"/>
    </source>
</evidence>
<accession>A0A255G767</accession>
<gene>
    <name evidence="1" type="ORF">CGZ94_19475</name>
</gene>
<dbReference type="RefSeq" id="WP_094406897.1">
    <property type="nucleotide sequence ID" value="NZ_NMVO01000018.1"/>
</dbReference>
<dbReference type="OrthoDB" id="4879267at2"/>
<protein>
    <recommendedName>
        <fullName evidence="3">Alpha/beta hydrolase</fullName>
    </recommendedName>
</protein>
<dbReference type="Proteomes" id="UP000215896">
    <property type="component" value="Unassembled WGS sequence"/>
</dbReference>
<dbReference type="SUPFAM" id="SSF53474">
    <property type="entry name" value="alpha/beta-Hydrolases"/>
    <property type="match status" value="2"/>
</dbReference>
<keyword evidence="2" id="KW-1185">Reference proteome</keyword>
<organism evidence="1 2">
    <name type="scientific">Enemella evansiae</name>
    <dbReference type="NCBI Taxonomy" id="2016499"/>
    <lineage>
        <taxon>Bacteria</taxon>
        <taxon>Bacillati</taxon>
        <taxon>Actinomycetota</taxon>
        <taxon>Actinomycetes</taxon>
        <taxon>Propionibacteriales</taxon>
        <taxon>Propionibacteriaceae</taxon>
        <taxon>Enemella</taxon>
    </lineage>
</organism>
<proteinExistence type="predicted"/>
<dbReference type="GO" id="GO:0052689">
    <property type="term" value="F:carboxylic ester hydrolase activity"/>
    <property type="evidence" value="ECO:0007669"/>
    <property type="project" value="TreeGrafter"/>
</dbReference>
<evidence type="ECO:0008006" key="3">
    <source>
        <dbReference type="Google" id="ProtNLM"/>
    </source>
</evidence>